<feature type="domain" description="Cytidyltransferase-like" evidence="10">
    <location>
        <begin position="6"/>
        <end position="134"/>
    </location>
</feature>
<dbReference type="HAMAP" id="MF_00151">
    <property type="entry name" value="PPAT_bact"/>
    <property type="match status" value="1"/>
</dbReference>
<dbReference type="Gene3D" id="3.40.50.620">
    <property type="entry name" value="HUPs"/>
    <property type="match status" value="1"/>
</dbReference>
<dbReference type="NCBIfam" id="TIGR01510">
    <property type="entry name" value="coaD_prev_kdtB"/>
    <property type="match status" value="1"/>
</dbReference>
<keyword evidence="1 9" id="KW-0963">Cytoplasm</keyword>
<dbReference type="GO" id="GO:0005524">
    <property type="term" value="F:ATP binding"/>
    <property type="evidence" value="ECO:0007669"/>
    <property type="project" value="UniProtKB-KW"/>
</dbReference>
<feature type="binding site" evidence="9">
    <location>
        <position position="18"/>
    </location>
    <ligand>
        <name>ATP</name>
        <dbReference type="ChEBI" id="CHEBI:30616"/>
    </ligand>
</feature>
<comment type="pathway">
    <text evidence="9">Cofactor biosynthesis; coenzyme A biosynthesis; CoA from (R)-pantothenate: step 4/5.</text>
</comment>
<feature type="binding site" evidence="9">
    <location>
        <position position="10"/>
    </location>
    <ligand>
        <name>substrate</name>
    </ligand>
</feature>
<comment type="function">
    <text evidence="9">Reversibly transfers an adenylyl group from ATP to 4'-phosphopantetheine, yielding dephospho-CoA (dPCoA) and pyrophosphate.</text>
</comment>
<dbReference type="OrthoDB" id="9806661at2"/>
<dbReference type="PANTHER" id="PTHR21342:SF1">
    <property type="entry name" value="PHOSPHOPANTETHEINE ADENYLYLTRANSFERASE"/>
    <property type="match status" value="1"/>
</dbReference>
<gene>
    <name evidence="9" type="primary">coaD</name>
    <name evidence="11" type="ORF">SAMN02745216_01323</name>
</gene>
<evidence type="ECO:0000256" key="2">
    <source>
        <dbReference type="ARBA" id="ARBA00022679"/>
    </source>
</evidence>
<sequence length="175" mass="20108">MERTAIYAGSFDPVTNGHLDILKRGLKLFDRIIVAILINPNKQSLFSVEERISMLEEVTKEIPNTEIDTFSGLLVDYAEQKQAHAILRGMRAVSDFEYEFQLALMNRRLNREVQTVFLMTGLRWIFTSSSIIKEAARFGGNIHGMVPELVERRIDKKMKDMGLYIPTKDNKEQKG</sequence>
<evidence type="ECO:0000256" key="7">
    <source>
        <dbReference type="ARBA" id="ARBA00022993"/>
    </source>
</evidence>
<evidence type="ECO:0000256" key="3">
    <source>
        <dbReference type="ARBA" id="ARBA00022695"/>
    </source>
</evidence>
<reference evidence="12" key="1">
    <citation type="submission" date="2016-11" db="EMBL/GenBank/DDBJ databases">
        <authorList>
            <person name="Varghese N."/>
            <person name="Submissions S."/>
        </authorList>
    </citation>
    <scope>NUCLEOTIDE SEQUENCE [LARGE SCALE GENOMIC DNA]</scope>
    <source>
        <strain evidence="12">DSM 16219</strain>
    </source>
</reference>
<dbReference type="InterPro" id="IPR001980">
    <property type="entry name" value="PPAT"/>
</dbReference>
<dbReference type="UniPathway" id="UPA00241">
    <property type="reaction ID" value="UER00355"/>
</dbReference>
<dbReference type="NCBIfam" id="TIGR00125">
    <property type="entry name" value="cyt_tran_rel"/>
    <property type="match status" value="1"/>
</dbReference>
<feature type="binding site" evidence="9">
    <location>
        <position position="42"/>
    </location>
    <ligand>
        <name>substrate</name>
    </ligand>
</feature>
<accession>A0A1M6HUC8</accession>
<evidence type="ECO:0000313" key="11">
    <source>
        <dbReference type="EMBL" id="SHJ25795.1"/>
    </source>
</evidence>
<feature type="binding site" evidence="9">
    <location>
        <position position="88"/>
    </location>
    <ligand>
        <name>substrate</name>
    </ligand>
</feature>
<keyword evidence="2 9" id="KW-0808">Transferase</keyword>
<comment type="catalytic activity">
    <reaction evidence="8 9">
        <text>(R)-4'-phosphopantetheine + ATP + H(+) = 3'-dephospho-CoA + diphosphate</text>
        <dbReference type="Rhea" id="RHEA:19801"/>
        <dbReference type="ChEBI" id="CHEBI:15378"/>
        <dbReference type="ChEBI" id="CHEBI:30616"/>
        <dbReference type="ChEBI" id="CHEBI:33019"/>
        <dbReference type="ChEBI" id="CHEBI:57328"/>
        <dbReference type="ChEBI" id="CHEBI:61723"/>
        <dbReference type="EC" id="2.7.7.3"/>
    </reaction>
</comment>
<dbReference type="Pfam" id="PF01467">
    <property type="entry name" value="CTP_transf_like"/>
    <property type="match status" value="1"/>
</dbReference>
<feature type="binding site" evidence="9">
    <location>
        <begin position="10"/>
        <end position="11"/>
    </location>
    <ligand>
        <name>ATP</name>
        <dbReference type="ChEBI" id="CHEBI:30616"/>
    </ligand>
</feature>
<dbReference type="SUPFAM" id="SSF52374">
    <property type="entry name" value="Nucleotidylyl transferase"/>
    <property type="match status" value="1"/>
</dbReference>
<evidence type="ECO:0000259" key="10">
    <source>
        <dbReference type="Pfam" id="PF01467"/>
    </source>
</evidence>
<comment type="cofactor">
    <cofactor evidence="9">
        <name>Mg(2+)</name>
        <dbReference type="ChEBI" id="CHEBI:18420"/>
    </cofactor>
</comment>
<feature type="binding site" evidence="9">
    <location>
        <position position="74"/>
    </location>
    <ligand>
        <name>substrate</name>
    </ligand>
</feature>
<name>A0A1M6HUC8_9BACT</name>
<evidence type="ECO:0000256" key="5">
    <source>
        <dbReference type="ARBA" id="ARBA00022840"/>
    </source>
</evidence>
<evidence type="ECO:0000256" key="1">
    <source>
        <dbReference type="ARBA" id="ARBA00022490"/>
    </source>
</evidence>
<keyword evidence="6 9" id="KW-0460">Magnesium</keyword>
<evidence type="ECO:0000313" key="12">
    <source>
        <dbReference type="Proteomes" id="UP000183994"/>
    </source>
</evidence>
<keyword evidence="5 9" id="KW-0067">ATP-binding</keyword>
<keyword evidence="12" id="KW-1185">Reference proteome</keyword>
<feature type="binding site" evidence="9">
    <location>
        <begin position="89"/>
        <end position="91"/>
    </location>
    <ligand>
        <name>ATP</name>
        <dbReference type="ChEBI" id="CHEBI:30616"/>
    </ligand>
</feature>
<dbReference type="PRINTS" id="PR01020">
    <property type="entry name" value="LPSBIOSNTHSS"/>
</dbReference>
<comment type="subcellular location">
    <subcellularLocation>
        <location evidence="9">Cytoplasm</location>
    </subcellularLocation>
</comment>
<dbReference type="InterPro" id="IPR014729">
    <property type="entry name" value="Rossmann-like_a/b/a_fold"/>
</dbReference>
<comment type="similarity">
    <text evidence="9">Belongs to the bacterial CoaD family.</text>
</comment>
<dbReference type="PANTHER" id="PTHR21342">
    <property type="entry name" value="PHOSPHOPANTETHEINE ADENYLYLTRANSFERASE"/>
    <property type="match status" value="1"/>
</dbReference>
<keyword evidence="4 9" id="KW-0547">Nucleotide-binding</keyword>
<feature type="binding site" evidence="9">
    <location>
        <begin position="124"/>
        <end position="130"/>
    </location>
    <ligand>
        <name>ATP</name>
        <dbReference type="ChEBI" id="CHEBI:30616"/>
    </ligand>
</feature>
<evidence type="ECO:0000256" key="6">
    <source>
        <dbReference type="ARBA" id="ARBA00022842"/>
    </source>
</evidence>
<keyword evidence="3 9" id="KW-0548">Nucleotidyltransferase</keyword>
<dbReference type="GO" id="GO:0015937">
    <property type="term" value="P:coenzyme A biosynthetic process"/>
    <property type="evidence" value="ECO:0007669"/>
    <property type="project" value="UniProtKB-UniRule"/>
</dbReference>
<dbReference type="RefSeq" id="WP_073474208.1">
    <property type="nucleotide sequence ID" value="NZ_FQZU01000005.1"/>
</dbReference>
<feature type="site" description="Transition state stabilizer" evidence="9">
    <location>
        <position position="18"/>
    </location>
</feature>
<proteinExistence type="inferred from homology"/>
<dbReference type="EMBL" id="FQZU01000005">
    <property type="protein sequence ID" value="SHJ25795.1"/>
    <property type="molecule type" value="Genomic_DNA"/>
</dbReference>
<dbReference type="STRING" id="1121393.SAMN02745216_01323"/>
<evidence type="ECO:0000256" key="9">
    <source>
        <dbReference type="HAMAP-Rule" id="MF_00151"/>
    </source>
</evidence>
<dbReference type="CDD" id="cd02163">
    <property type="entry name" value="PPAT"/>
    <property type="match status" value="1"/>
</dbReference>
<feature type="binding site" evidence="9">
    <location>
        <position position="99"/>
    </location>
    <ligand>
        <name>ATP</name>
        <dbReference type="ChEBI" id="CHEBI:30616"/>
    </ligand>
</feature>
<dbReference type="InterPro" id="IPR004821">
    <property type="entry name" value="Cyt_trans-like"/>
</dbReference>
<dbReference type="AlphaFoldDB" id="A0A1M6HUC8"/>
<dbReference type="GO" id="GO:0005737">
    <property type="term" value="C:cytoplasm"/>
    <property type="evidence" value="ECO:0007669"/>
    <property type="project" value="UniProtKB-SubCell"/>
</dbReference>
<keyword evidence="7 9" id="KW-0173">Coenzyme A biosynthesis</keyword>
<dbReference type="GO" id="GO:0004595">
    <property type="term" value="F:pantetheine-phosphate adenylyltransferase activity"/>
    <property type="evidence" value="ECO:0007669"/>
    <property type="project" value="UniProtKB-UniRule"/>
</dbReference>
<evidence type="ECO:0000256" key="8">
    <source>
        <dbReference type="ARBA" id="ARBA00029346"/>
    </source>
</evidence>
<dbReference type="Proteomes" id="UP000183994">
    <property type="component" value="Unassembled WGS sequence"/>
</dbReference>
<evidence type="ECO:0000256" key="4">
    <source>
        <dbReference type="ARBA" id="ARBA00022741"/>
    </source>
</evidence>
<comment type="subunit">
    <text evidence="9">Homohexamer.</text>
</comment>
<dbReference type="EC" id="2.7.7.3" evidence="9"/>
<organism evidence="11 12">
    <name type="scientific">Desulfatibacillum alkenivorans DSM 16219</name>
    <dbReference type="NCBI Taxonomy" id="1121393"/>
    <lineage>
        <taxon>Bacteria</taxon>
        <taxon>Pseudomonadati</taxon>
        <taxon>Thermodesulfobacteriota</taxon>
        <taxon>Desulfobacteria</taxon>
        <taxon>Desulfobacterales</taxon>
        <taxon>Desulfatibacillaceae</taxon>
        <taxon>Desulfatibacillum</taxon>
    </lineage>
</organism>
<protein>
    <recommendedName>
        <fullName evidence="9">Phosphopantetheine adenylyltransferase</fullName>
        <ecNumber evidence="9">2.7.7.3</ecNumber>
    </recommendedName>
    <alternativeName>
        <fullName evidence="9">Dephospho-CoA pyrophosphorylase</fullName>
    </alternativeName>
    <alternativeName>
        <fullName evidence="9">Pantetheine-phosphate adenylyltransferase</fullName>
        <shortName evidence="9">PPAT</shortName>
    </alternativeName>
</protein>